<sequence length="324" mass="35235">FAIDEHQLLIVEVDGVRTKPFAVDSVRLAPAQRIAVMVTAKSTTASNYQYHITMFGDYLPPIAGIFPSVYNGTVVYNSDAPTAVPATIATGFLDEISIESLSGPPALVPDRAVFLNTTVGFMADRSAHESFNLVTYRDPLVPSVYSALTTGGRAINPITYGPQTNAHVFRLGEVVELLLWNPDTLPHVMHIHGHTFQFAERGYTNDTTGALRNQVAQGAFSPLQRDTVFVPSGEYAVVRFRADNPGVWIMHCHFDWHMGMGMSALFVEAPEQLQQTLAVPASVAEQCRVQGIPTQGNAAASNAYNFTAAPNLPYLIANTTALRQ</sequence>
<proteinExistence type="predicted"/>
<comment type="caution">
    <text evidence="1">The sequence shown here is derived from an EMBL/GenBank/DDBJ whole genome shotgun (WGS) entry which is preliminary data.</text>
</comment>
<evidence type="ECO:0000313" key="2">
    <source>
        <dbReference type="Proteomes" id="UP001140234"/>
    </source>
</evidence>
<accession>A0ACC1JIJ5</accession>
<evidence type="ECO:0000313" key="1">
    <source>
        <dbReference type="EMBL" id="KAJ2758057.1"/>
    </source>
</evidence>
<protein>
    <submittedName>
        <fullName evidence="1">Ferroxidase fet3</fullName>
    </submittedName>
</protein>
<keyword evidence="2" id="KW-1185">Reference proteome</keyword>
<feature type="non-terminal residue" evidence="1">
    <location>
        <position position="1"/>
    </location>
</feature>
<dbReference type="EMBL" id="JANBUJ010004233">
    <property type="protein sequence ID" value="KAJ2758057.1"/>
    <property type="molecule type" value="Genomic_DNA"/>
</dbReference>
<gene>
    <name evidence="1" type="primary">FET3_8</name>
    <name evidence="1" type="ORF">IWQ57_006929</name>
</gene>
<dbReference type="Proteomes" id="UP001140234">
    <property type="component" value="Unassembled WGS sequence"/>
</dbReference>
<name>A0ACC1JIJ5_9FUNG</name>
<reference evidence="1" key="1">
    <citation type="submission" date="2022-07" db="EMBL/GenBank/DDBJ databases">
        <title>Phylogenomic reconstructions and comparative analyses of Kickxellomycotina fungi.</title>
        <authorList>
            <person name="Reynolds N.K."/>
            <person name="Stajich J.E."/>
            <person name="Barry K."/>
            <person name="Grigoriev I.V."/>
            <person name="Crous P."/>
            <person name="Smith M.E."/>
        </authorList>
    </citation>
    <scope>NUCLEOTIDE SEQUENCE</scope>
    <source>
        <strain evidence="1">CBS 109366</strain>
    </source>
</reference>
<organism evidence="1 2">
    <name type="scientific">Coemansia nantahalensis</name>
    <dbReference type="NCBI Taxonomy" id="2789366"/>
    <lineage>
        <taxon>Eukaryota</taxon>
        <taxon>Fungi</taxon>
        <taxon>Fungi incertae sedis</taxon>
        <taxon>Zoopagomycota</taxon>
        <taxon>Kickxellomycotina</taxon>
        <taxon>Kickxellomycetes</taxon>
        <taxon>Kickxellales</taxon>
        <taxon>Kickxellaceae</taxon>
        <taxon>Coemansia</taxon>
    </lineage>
</organism>